<feature type="signal peptide" evidence="1">
    <location>
        <begin position="1"/>
        <end position="23"/>
    </location>
</feature>
<proteinExistence type="predicted"/>
<dbReference type="Proteomes" id="UP000242915">
    <property type="component" value="Unassembled WGS sequence"/>
</dbReference>
<evidence type="ECO:0000313" key="4">
    <source>
        <dbReference type="Proteomes" id="UP000242915"/>
    </source>
</evidence>
<protein>
    <submittedName>
        <fullName evidence="3">Alginate export</fullName>
    </submittedName>
</protein>
<keyword evidence="4" id="KW-1185">Reference proteome</keyword>
<keyword evidence="1" id="KW-0732">Signal</keyword>
<dbReference type="InterPro" id="IPR053728">
    <property type="entry name" value="Alginate_Permeability_Chnl"/>
</dbReference>
<dbReference type="RefSeq" id="WP_089360660.1">
    <property type="nucleotide sequence ID" value="NZ_FZOG01000005.1"/>
</dbReference>
<feature type="domain" description="Alginate export" evidence="2">
    <location>
        <begin position="78"/>
        <end position="465"/>
    </location>
</feature>
<dbReference type="InterPro" id="IPR025388">
    <property type="entry name" value="Alginate_export_dom"/>
</dbReference>
<gene>
    <name evidence="3" type="ORF">SAMN05216255_3466</name>
</gene>
<accession>A0A239HPP3</accession>
<dbReference type="EMBL" id="FZOG01000005">
    <property type="protein sequence ID" value="SNS82234.1"/>
    <property type="molecule type" value="Genomic_DNA"/>
</dbReference>
<evidence type="ECO:0000256" key="1">
    <source>
        <dbReference type="SAM" id="SignalP"/>
    </source>
</evidence>
<dbReference type="Pfam" id="PF13372">
    <property type="entry name" value="Alginate_exp"/>
    <property type="match status" value="1"/>
</dbReference>
<reference evidence="4" key="1">
    <citation type="submission" date="2017-06" db="EMBL/GenBank/DDBJ databases">
        <authorList>
            <person name="Varghese N."/>
            <person name="Submissions S."/>
        </authorList>
    </citation>
    <scope>NUCLEOTIDE SEQUENCE [LARGE SCALE GENOMIC DNA]</scope>
    <source>
        <strain evidence="4">CIP 108523</strain>
    </source>
</reference>
<dbReference type="AlphaFoldDB" id="A0A239HPP3"/>
<feature type="chain" id="PRO_5012353697" evidence="1">
    <location>
        <begin position="24"/>
        <end position="473"/>
    </location>
</feature>
<evidence type="ECO:0000259" key="2">
    <source>
        <dbReference type="Pfam" id="PF13372"/>
    </source>
</evidence>
<name>A0A239HPP3_9PSED</name>
<dbReference type="Gene3D" id="2.40.160.100">
    <property type="match status" value="1"/>
</dbReference>
<evidence type="ECO:0000313" key="3">
    <source>
        <dbReference type="EMBL" id="SNS82234.1"/>
    </source>
</evidence>
<organism evidence="3 4">
    <name type="scientific">Pseudomonas segetis</name>
    <dbReference type="NCBI Taxonomy" id="298908"/>
    <lineage>
        <taxon>Bacteria</taxon>
        <taxon>Pseudomonadati</taxon>
        <taxon>Pseudomonadota</taxon>
        <taxon>Gammaproteobacteria</taxon>
        <taxon>Pseudomonadales</taxon>
        <taxon>Pseudomonadaceae</taxon>
        <taxon>Pseudomonas</taxon>
    </lineage>
</organism>
<sequence length="473" mass="53362">MRPNLAISLSVLFAVQPLAVAFAQTSSLPSLSEQLELSRPTRPGPPRWIEDYRFLDDESKRSDWYDSLRYNRISESAWLQTGGDLRYRYDVNKQPFFGLRNLEDDSYLQQRAMLHGDVHLFNDAIRTFVQLANTRSWGKDLYAPTDQSRTEIQQAFVDGNLQTEQGRLTARIGRQEVYYGNTVFVTVRETPNIRRSFDGLKLSWAGRDGRKLDAFALRPVRLDADASFNDGTDNNQKFYGLYGTTPVTSALNIDLYAFGLETESRKIADLIGAEDRYTLGTRLFGSAGGFDWTWDIAGQFGEMEGSDIRAWGVSSNTGYRFSDVWNSRLGFKLDIASGDKSSGDGKLETFDPLYPTNGWYGEIGLTTLSNLVLLGPVFAFSPTQDIRLEPGVFAIWRQSTDDAVYTPGMIPVPGTQNSDERYSGTIYRVNLRWNLTQNLTVDGDYNYYDVGSGIRDVGGVDSQFLSVRTTFRF</sequence>